<dbReference type="PANTHER" id="PTHR30105:SF2">
    <property type="entry name" value="DIVERGENT POLYSACCHARIDE DEACETYLASE SUPERFAMILY"/>
    <property type="match status" value="1"/>
</dbReference>
<evidence type="ECO:0000313" key="4">
    <source>
        <dbReference type="Proteomes" id="UP000217349"/>
    </source>
</evidence>
<evidence type="ECO:0000256" key="1">
    <source>
        <dbReference type="SAM" id="MobiDB-lite"/>
    </source>
</evidence>
<accession>A0A290HCK2</accession>
<dbReference type="PANTHER" id="PTHR30105">
    <property type="entry name" value="UNCHARACTERIZED YIBQ-RELATED"/>
    <property type="match status" value="1"/>
</dbReference>
<dbReference type="AlphaFoldDB" id="A0A290HCK2"/>
<dbReference type="OrthoDB" id="9784811at2"/>
<organism evidence="3 4">
    <name type="scientific">Sulfurospirillum diekertiae</name>
    <dbReference type="NCBI Taxonomy" id="1854492"/>
    <lineage>
        <taxon>Bacteria</taxon>
        <taxon>Pseudomonadati</taxon>
        <taxon>Campylobacterota</taxon>
        <taxon>Epsilonproteobacteria</taxon>
        <taxon>Campylobacterales</taxon>
        <taxon>Sulfurospirillaceae</taxon>
        <taxon>Sulfurospirillum</taxon>
    </lineage>
</organism>
<feature type="compositionally biased region" description="Polar residues" evidence="1">
    <location>
        <begin position="100"/>
        <end position="124"/>
    </location>
</feature>
<dbReference type="Gene3D" id="3.20.20.370">
    <property type="entry name" value="Glycoside hydrolase/deacetylase"/>
    <property type="match status" value="1"/>
</dbReference>
<reference evidence="4" key="1">
    <citation type="submission" date="2017-09" db="EMBL/GenBank/DDBJ databases">
        <title>The complete genome of Sulfurospirillum sp. JPD-1.</title>
        <authorList>
            <person name="Goris T."/>
        </authorList>
    </citation>
    <scope>NUCLEOTIDE SEQUENCE [LARGE SCALE GENOMIC DNA]</scope>
    <source>
        <strain evidence="4">JPD-1</strain>
    </source>
</reference>
<dbReference type="RefSeq" id="WP_096046363.1">
    <property type="nucleotide sequence ID" value="NZ_CP023275.1"/>
</dbReference>
<proteinExistence type="predicted"/>
<feature type="transmembrane region" description="Helical" evidence="2">
    <location>
        <begin position="28"/>
        <end position="49"/>
    </location>
</feature>
<feature type="compositionally biased region" description="Basic and acidic residues" evidence="1">
    <location>
        <begin position="128"/>
        <end position="152"/>
    </location>
</feature>
<dbReference type="InterPro" id="IPR006837">
    <property type="entry name" value="Divergent_DAC"/>
</dbReference>
<keyword evidence="2" id="KW-1133">Transmembrane helix</keyword>
<dbReference type="EMBL" id="CP023275">
    <property type="protein sequence ID" value="ATB69273.1"/>
    <property type="molecule type" value="Genomic_DNA"/>
</dbReference>
<gene>
    <name evidence="3" type="ORF">SJPD1_1161</name>
</gene>
<keyword evidence="2" id="KW-0472">Membrane</keyword>
<name>A0A290HCK2_9BACT</name>
<feature type="region of interest" description="Disordered" evidence="1">
    <location>
        <begin position="80"/>
        <end position="153"/>
    </location>
</feature>
<dbReference type="GO" id="GO:0005975">
    <property type="term" value="P:carbohydrate metabolic process"/>
    <property type="evidence" value="ECO:0007669"/>
    <property type="project" value="InterPro"/>
</dbReference>
<dbReference type="InterPro" id="IPR011330">
    <property type="entry name" value="Glyco_hydro/deAcase_b/a-brl"/>
</dbReference>
<dbReference type="Proteomes" id="UP000217349">
    <property type="component" value="Chromosome"/>
</dbReference>
<dbReference type="SUPFAM" id="SSF88713">
    <property type="entry name" value="Glycoside hydrolase/deacetylase"/>
    <property type="match status" value="1"/>
</dbReference>
<dbReference type="KEGG" id="sulj:SJPD1_1161"/>
<evidence type="ECO:0000256" key="2">
    <source>
        <dbReference type="SAM" id="Phobius"/>
    </source>
</evidence>
<dbReference type="CDD" id="cd10936">
    <property type="entry name" value="CE4_DAC2"/>
    <property type="match status" value="1"/>
</dbReference>
<dbReference type="Pfam" id="PF04748">
    <property type="entry name" value="Polysacc_deac_2"/>
    <property type="match status" value="1"/>
</dbReference>
<protein>
    <submittedName>
        <fullName evidence="3">Divergent polysaccharide deacetylase family protein</fullName>
    </submittedName>
</protein>
<evidence type="ECO:0000313" key="3">
    <source>
        <dbReference type="EMBL" id="ATB69273.1"/>
    </source>
</evidence>
<keyword evidence="2" id="KW-0812">Transmembrane</keyword>
<sequence>MVKKINENKNTQEGTPLREIKSGQLRKYSLLIMLVLTLMLTAFGVYIYMTTSYEHYYKTAQKEHETSSEELMHKMKQMLDDEKARQSELPTPPTPVEANVTEQNQTQMQQPTEKSVDSNETNATMVAHENESKRQELSEVHDYERSLKESGKPARPNEVIRKKYPEGTTPRLAIIIDDVSFAWQTRSIKEIPYKVTPSFFPPTKGHPDTVRLSHDFEFRMIHLPMESKNYSSPEPDTLNAVDSTEVIEKRIKRIKEWFPEIIYYNNHTGGSFTADYNAMDRLVKVMKENGLIFVDSRTAGNSKAPEITKKYNMFLFSRDVFLDNSLDKNLIRTQLKEAVAKAKKHGYAIAIGHPHKNTLEVLKESQDLLEGVDMVYLKDL</sequence>